<dbReference type="Proteomes" id="UP000234327">
    <property type="component" value="Unassembled WGS sequence"/>
</dbReference>
<keyword evidence="4" id="KW-0472">Membrane</keyword>
<name>A0A2H1KBH4_BREAU</name>
<evidence type="ECO:0000256" key="1">
    <source>
        <dbReference type="ARBA" id="ARBA00022741"/>
    </source>
</evidence>
<keyword evidence="4" id="KW-0812">Transmembrane</keyword>
<gene>
    <name evidence="6" type="ORF">BAURA63_03171</name>
</gene>
<evidence type="ECO:0000256" key="3">
    <source>
        <dbReference type="PROSITE-ProRule" id="PRU00289"/>
    </source>
</evidence>
<organism evidence="6 7">
    <name type="scientific">Brevibacterium aurantiacum</name>
    <dbReference type="NCBI Taxonomy" id="273384"/>
    <lineage>
        <taxon>Bacteria</taxon>
        <taxon>Bacillati</taxon>
        <taxon>Actinomycetota</taxon>
        <taxon>Actinomycetes</taxon>
        <taxon>Micrococcales</taxon>
        <taxon>Brevibacteriaceae</taxon>
        <taxon>Brevibacterium</taxon>
    </lineage>
</organism>
<dbReference type="AlphaFoldDB" id="A0A2H1KBH4"/>
<dbReference type="PANTHER" id="PTHR22683">
    <property type="entry name" value="SPORULATION PROTEIN RELATED"/>
    <property type="match status" value="1"/>
</dbReference>
<dbReference type="PANTHER" id="PTHR22683:SF47">
    <property type="entry name" value="FTSK DOMAIN-CONTAINING PROTEIN YDCQ"/>
    <property type="match status" value="1"/>
</dbReference>
<sequence>MKQPLFMPTKRPGMEELGFTEGASVGLTPRTVLWPVGAFIAGGFSVIGAVAGMLHGWPLWSLIVTLSLGFVAATFVSAVGWRKQHRDELTDRVIESLAILISDTKRPSRRDYHFRSWTPGDFKKWFDRFVGVPSTIRIRFEARMDEESIDWRGAVADKVSQRTGMDYAITGYDSRACLLELGFAKPVEDPDPDPVFKTKGHNLAKQSFGDSAAVSVDLTDDDEHLPTKLVVDYDTDRKWAKASVRRDVEMTVNALLPGRWRPDWNLTDDTVQFELRPTMPQAIPHPRPSTFGDVTDTVLPYAEDEDGRVVTWDLKAAGPHMIVVGRTGTGKTVLIIGILAEAAARGWKIWISDPKRVEFLGLRGWPNVQIVATQVAEQVAMIYKAWELMEYRYSLIEAGEADEDDFEPLIVCLDEYRDFVAMVTGWYQSVKEKGMPTKCPVFEWIGSIARKGRTARIHLLMGTQRPDADFLGGEMRDNFPARAALGSLSPQGAQMMWNSPSTGIALPKGVKGRATAVTADGTPGEVQVYWTPDPRRATKSGSAADLEILESLTPPNTVHPPLRIDIIEEPFDGEDYSEWQEVLAAELTEISVEEAKKPRPVVTRTITNAVIDEKPDTQTDDGYMPTEDLRAGEVEPGDLVQVDGQWVTVEGAIEDPGEEGLWCIDYRTDEDESEMLALNETEMLPVRKPDNSEIEATGLLDEN</sequence>
<evidence type="ECO:0000313" key="7">
    <source>
        <dbReference type="Proteomes" id="UP000234327"/>
    </source>
</evidence>
<dbReference type="GO" id="GO:0003677">
    <property type="term" value="F:DNA binding"/>
    <property type="evidence" value="ECO:0007669"/>
    <property type="project" value="InterPro"/>
</dbReference>
<evidence type="ECO:0000259" key="5">
    <source>
        <dbReference type="PROSITE" id="PS50901"/>
    </source>
</evidence>
<dbReference type="EMBL" id="FXYZ01000017">
    <property type="protein sequence ID" value="SMX97155.1"/>
    <property type="molecule type" value="Genomic_DNA"/>
</dbReference>
<evidence type="ECO:0000256" key="2">
    <source>
        <dbReference type="ARBA" id="ARBA00022840"/>
    </source>
</evidence>
<dbReference type="InterPro" id="IPR003593">
    <property type="entry name" value="AAA+_ATPase"/>
</dbReference>
<feature type="domain" description="FtsK" evidence="5">
    <location>
        <begin position="307"/>
        <end position="494"/>
    </location>
</feature>
<feature type="binding site" evidence="3">
    <location>
        <begin position="325"/>
        <end position="332"/>
    </location>
    <ligand>
        <name>ATP</name>
        <dbReference type="ChEBI" id="CHEBI:30616"/>
    </ligand>
</feature>
<dbReference type="InterPro" id="IPR050206">
    <property type="entry name" value="FtsK/SpoIIIE/SftA"/>
</dbReference>
<dbReference type="Gene3D" id="3.40.50.300">
    <property type="entry name" value="P-loop containing nucleotide triphosphate hydrolases"/>
    <property type="match status" value="1"/>
</dbReference>
<proteinExistence type="predicted"/>
<feature type="transmembrane region" description="Helical" evidence="4">
    <location>
        <begin position="32"/>
        <end position="54"/>
    </location>
</feature>
<dbReference type="GO" id="GO:0005524">
    <property type="term" value="F:ATP binding"/>
    <property type="evidence" value="ECO:0007669"/>
    <property type="project" value="UniProtKB-UniRule"/>
</dbReference>
<evidence type="ECO:0000313" key="6">
    <source>
        <dbReference type="EMBL" id="SMX97155.1"/>
    </source>
</evidence>
<dbReference type="InterPro" id="IPR002543">
    <property type="entry name" value="FtsK_dom"/>
</dbReference>
<dbReference type="SUPFAM" id="SSF52540">
    <property type="entry name" value="P-loop containing nucleoside triphosphate hydrolases"/>
    <property type="match status" value="1"/>
</dbReference>
<keyword evidence="1 3" id="KW-0547">Nucleotide-binding</keyword>
<reference evidence="6 7" key="1">
    <citation type="submission" date="2017-03" db="EMBL/GenBank/DDBJ databases">
        <authorList>
            <person name="Afonso C.L."/>
            <person name="Miller P.J."/>
            <person name="Scott M.A."/>
            <person name="Spackman E."/>
            <person name="Goraichik I."/>
            <person name="Dimitrov K.M."/>
            <person name="Suarez D.L."/>
            <person name="Swayne D.E."/>
        </authorList>
    </citation>
    <scope>NUCLEOTIDE SEQUENCE [LARGE SCALE GENOMIC DNA]</scope>
    <source>
        <strain evidence="7">6(3)</strain>
    </source>
</reference>
<dbReference type="CDD" id="cd01127">
    <property type="entry name" value="TrwB_TraG_TraD_VirD4"/>
    <property type="match status" value="1"/>
</dbReference>
<accession>A0A2H1KBH4</accession>
<dbReference type="SMART" id="SM00382">
    <property type="entry name" value="AAA"/>
    <property type="match status" value="1"/>
</dbReference>
<dbReference type="InterPro" id="IPR027417">
    <property type="entry name" value="P-loop_NTPase"/>
</dbReference>
<protein>
    <submittedName>
        <fullName evidence="6">FtsK/SpoIIIE family protein</fullName>
    </submittedName>
</protein>
<keyword evidence="2 3" id="KW-0067">ATP-binding</keyword>
<evidence type="ECO:0000256" key="4">
    <source>
        <dbReference type="SAM" id="Phobius"/>
    </source>
</evidence>
<dbReference type="PROSITE" id="PS50901">
    <property type="entry name" value="FTSK"/>
    <property type="match status" value="1"/>
</dbReference>
<feature type="transmembrane region" description="Helical" evidence="4">
    <location>
        <begin position="60"/>
        <end position="81"/>
    </location>
</feature>
<dbReference type="Pfam" id="PF01580">
    <property type="entry name" value="FtsK_SpoIIIE"/>
    <property type="match status" value="1"/>
</dbReference>
<keyword evidence="4" id="KW-1133">Transmembrane helix</keyword>